<evidence type="ECO:0000259" key="4">
    <source>
        <dbReference type="Pfam" id="PF13847"/>
    </source>
</evidence>
<dbReference type="GO" id="GO:0008168">
    <property type="term" value="F:methyltransferase activity"/>
    <property type="evidence" value="ECO:0007669"/>
    <property type="project" value="UniProtKB-KW"/>
</dbReference>
<evidence type="ECO:0000313" key="6">
    <source>
        <dbReference type="Proteomes" id="UP000282438"/>
    </source>
</evidence>
<dbReference type="RefSeq" id="WP_125974784.1">
    <property type="nucleotide sequence ID" value="NZ_CP034433.1"/>
</dbReference>
<feature type="region of interest" description="Disordered" evidence="2">
    <location>
        <begin position="281"/>
        <end position="317"/>
    </location>
</feature>
<dbReference type="SUPFAM" id="SSF53335">
    <property type="entry name" value="S-adenosyl-L-methionine-dependent methyltransferases"/>
    <property type="match status" value="1"/>
</dbReference>
<dbReference type="SUPFAM" id="SSF53756">
    <property type="entry name" value="UDP-Glycosyltransferase/glycogen phosphorylase"/>
    <property type="match status" value="1"/>
</dbReference>
<dbReference type="OrthoDB" id="8756565at2"/>
<dbReference type="Gene3D" id="3.40.50.2000">
    <property type="entry name" value="Glycogen Phosphorylase B"/>
    <property type="match status" value="2"/>
</dbReference>
<accession>A0A3S8ZV60</accession>
<keyword evidence="6" id="KW-1185">Reference proteome</keyword>
<dbReference type="PANTHER" id="PTHR43861:SF6">
    <property type="entry name" value="METHYLTRANSFERASE TYPE 11"/>
    <property type="match status" value="1"/>
</dbReference>
<proteinExistence type="predicted"/>
<dbReference type="EMBL" id="CP034433">
    <property type="protein sequence ID" value="AZN37304.1"/>
    <property type="molecule type" value="Genomic_DNA"/>
</dbReference>
<dbReference type="Proteomes" id="UP000282438">
    <property type="component" value="Chromosome"/>
</dbReference>
<sequence length="1891" mass="214627">MNVKTQPEITATSIPTPQPLVDIHDRVTEAYYGKMGPQFMRETQQRIHWICSQVQGSKVLDVGCSQGVTAILLGREGKQVIAVDAAQRSIEQAQQYLAAESSRVQANVSFINGDFLAANFSDTPFETIIIAEVLEHLLQPESFIDAAAKQLGENGRLIVTVPFGINDFIDHKRTYYLLEPYRLMSRHFEIVDIVVLGKWLGLAGRRRAEKEKIPSTETLKGDLVRQLETAFLTLERSLREDAASIHARLNDANLKYRTACEQITTLKQRVAQEELARKQGETASSQLQQQIKNTEQELAHAQSKLSETSNHNNQEQSAYREAMAQLETEHRALLIQLGKEQENHKHANALIKQEREELSQAKSARNASEHTIAQLNSQLAIAEHLSSHLSSQLTEAKQQIETEQKEKQIAIEHLEVTLNAQRESRHEAEKRLIRLEVEQETISTALKASNERYQLARAQVEQVSEKLSLSLAAKQASEQSALDLKTQLSQAKVKLAQLEIEYATVSALLNVETQKHQTTIEKMLEKEVKEKKLNQEVIQLTNKINELQHRINEADQQLTSSSKQQLTLSNEYETVKIKCINNEKVILLLQKELETAQASLATAKNQWKHNEALLKQENTNTWDLALQFENECAELISQLKNADTLVRKNKDRVNKLEIELAHSNKTITDLHEQQHIIQLEKNTELNRVSNELATTQALSRNGQQQQEKLKLQLLQTKRSLIELQNKAETLHQQKINAENQITKTRAMLSFQLGYQLLHGFKSFHAFFQLPRKLFALRQEALLRKSKKNNVAKQYISAEKNTTHLAGLASPKTTQIKHQSATISLSDTNLAQALKALKVACIMDEFTFSSYQPECNLLQLSVDHWKNELQSFKPELLFIESAWRGKDDQWGSKVGHLSEEIVGIIDWCSQQKIPTVFWNKEDPVHFETFLNTAKMFNYIFTTDVDCIHRYKAALGHDHVYLLPFACQPSSCNPIELYQRKDAFCFAGAYYVRYPERTRDLGNFMTTLSEYRPVEIYDRNFGKNDPNYQFPEEYQAFIVGNLPFDQINKAYKGYRYAINLNSIKQSQSMFARRAFDLLASNTITVSNFSRGVRLLFGDLIITTDNGEEVVRKLHALGDDIQKRKFNLAGLRKVMLEHTYQDRLAYIASKVQGKPYTKLLPQIVVTAYAKNQEQLNALLASFSRQSYENRSLVIVAPNGFTPENAEFNDKIQVLAANTIVDLQLNDITKQNGFIASMVPDDYYGPNYLLDLALATRYSTALAIGKLTHHVWSANNGLQLAYPKQQYLPQKSLPARSTLASLSLFPDMTLRNWVTSLYTRQIEAAELLSIDEFNYCKNAGMANFDATAVNDLTNLDLGLSIEELITRAERIQPEAASPDAAPVLTGAQLAGYFKPAANKGYTLNIAASTWEAESTLADGKHEYLYASTDIRPADLGFESNMQFHLDTTPGLNLQIVLLFLDAQKQRISHIIKGANRNQEAPIPAGTEWIRLGLRIYGSGAARINALVLGHRPFQPTEIIARAEHLVITNHYPNYDDLYRNGFVHSRVAAYAERGTKVDVFRLRNGEGLSHHEFHDIDVMTGSQEVLHKLLTNNSYKSVLVHFLDSDMWEVLQHHVEQIKIFVWVHGAEIQPWHRRDYNFVNEQERNTAKIQSAVRMSFWQKLLCNIPENMKFIFVSNHFAEEVMEDVGLRLPSKSYQIIHNPIDTDLFSYIPKSIEQRKKILSIRPFASRKYANDLSVLAILALSNKPFFKDLEFRIIGDGKLFDETLAPLRKFNNVIIERGFLSHMEIAALHREYGIFLCPTRMDAQGVSRDEAMASGLVPLTNAVTAIPEFVDADCGMLVPGEDHLAMANAIEQLVNNPEQFEKISASAASRVRKQSAMSFIIGSELTLINII</sequence>
<name>A0A3S8ZV60_9NEIS</name>
<dbReference type="PANTHER" id="PTHR43861">
    <property type="entry name" value="TRANS-ACONITATE 2-METHYLTRANSFERASE-RELATED"/>
    <property type="match status" value="1"/>
</dbReference>
<evidence type="ECO:0000259" key="3">
    <source>
        <dbReference type="Pfam" id="PF13524"/>
    </source>
</evidence>
<dbReference type="InterPro" id="IPR029063">
    <property type="entry name" value="SAM-dependent_MTases_sf"/>
</dbReference>
<organism evidence="5 6">
    <name type="scientific">Iodobacter ciconiae</name>
    <dbReference type="NCBI Taxonomy" id="2496266"/>
    <lineage>
        <taxon>Bacteria</taxon>
        <taxon>Pseudomonadati</taxon>
        <taxon>Pseudomonadota</taxon>
        <taxon>Betaproteobacteria</taxon>
        <taxon>Neisseriales</taxon>
        <taxon>Chitinibacteraceae</taxon>
        <taxon>Iodobacter</taxon>
    </lineage>
</organism>
<protein>
    <submittedName>
        <fullName evidence="5">Methyltransferase domain-containing protein</fullName>
    </submittedName>
</protein>
<dbReference type="InterPro" id="IPR055259">
    <property type="entry name" value="YkvP/CgeB_Glyco_trans-like"/>
</dbReference>
<dbReference type="Gene3D" id="3.40.50.150">
    <property type="entry name" value="Vaccinia Virus protein VP39"/>
    <property type="match status" value="1"/>
</dbReference>
<keyword evidence="1" id="KW-0175">Coiled coil</keyword>
<feature type="domain" description="Methyltransferase" evidence="4">
    <location>
        <begin position="55"/>
        <end position="160"/>
    </location>
</feature>
<keyword evidence="5" id="KW-0489">Methyltransferase</keyword>
<evidence type="ECO:0000256" key="1">
    <source>
        <dbReference type="SAM" id="Coils"/>
    </source>
</evidence>
<feature type="domain" description="Spore protein YkvP/CgeB glycosyl transferase-like" evidence="3">
    <location>
        <begin position="1031"/>
        <end position="1144"/>
    </location>
</feature>
<dbReference type="Pfam" id="PF13524">
    <property type="entry name" value="Glyco_trans_1_2"/>
    <property type="match status" value="1"/>
</dbReference>
<evidence type="ECO:0000313" key="5">
    <source>
        <dbReference type="EMBL" id="AZN37304.1"/>
    </source>
</evidence>
<dbReference type="CDD" id="cd02440">
    <property type="entry name" value="AdoMet_MTases"/>
    <property type="match status" value="1"/>
</dbReference>
<dbReference type="Pfam" id="PF13847">
    <property type="entry name" value="Methyltransf_31"/>
    <property type="match status" value="1"/>
</dbReference>
<reference evidence="5 6" key="1">
    <citation type="submission" date="2018-12" db="EMBL/GenBank/DDBJ databases">
        <title>Complete genome sequence of Iodobacter sp. H11R3.</title>
        <authorList>
            <person name="Bae J.-W."/>
        </authorList>
    </citation>
    <scope>NUCLEOTIDE SEQUENCE [LARGE SCALE GENOMIC DNA]</scope>
    <source>
        <strain evidence="5 6">H11R3</strain>
    </source>
</reference>
<evidence type="ECO:0000256" key="2">
    <source>
        <dbReference type="SAM" id="MobiDB-lite"/>
    </source>
</evidence>
<feature type="compositionally biased region" description="Polar residues" evidence="2">
    <location>
        <begin position="281"/>
        <end position="293"/>
    </location>
</feature>
<dbReference type="KEGG" id="iod:EJO50_12895"/>
<feature type="compositionally biased region" description="Polar residues" evidence="2">
    <location>
        <begin position="303"/>
        <end position="317"/>
    </location>
</feature>
<dbReference type="Pfam" id="PF13692">
    <property type="entry name" value="Glyco_trans_1_4"/>
    <property type="match status" value="1"/>
</dbReference>
<dbReference type="CDD" id="cd03801">
    <property type="entry name" value="GT4_PimA-like"/>
    <property type="match status" value="1"/>
</dbReference>
<dbReference type="GO" id="GO:0032259">
    <property type="term" value="P:methylation"/>
    <property type="evidence" value="ECO:0007669"/>
    <property type="project" value="UniProtKB-KW"/>
</dbReference>
<dbReference type="InterPro" id="IPR025714">
    <property type="entry name" value="Methyltranfer_dom"/>
</dbReference>
<gene>
    <name evidence="5" type="ORF">EJO50_12895</name>
</gene>
<feature type="coiled-coil region" evidence="1">
    <location>
        <begin position="639"/>
        <end position="673"/>
    </location>
</feature>
<feature type="coiled-coil region" evidence="1">
    <location>
        <begin position="706"/>
        <end position="740"/>
    </location>
</feature>
<keyword evidence="5" id="KW-0808">Transferase</keyword>